<evidence type="ECO:0000313" key="1">
    <source>
        <dbReference type="EMBL" id="KAH6939953.1"/>
    </source>
</evidence>
<organism evidence="1 2">
    <name type="scientific">Hyalomma asiaticum</name>
    <name type="common">Tick</name>
    <dbReference type="NCBI Taxonomy" id="266040"/>
    <lineage>
        <taxon>Eukaryota</taxon>
        <taxon>Metazoa</taxon>
        <taxon>Ecdysozoa</taxon>
        <taxon>Arthropoda</taxon>
        <taxon>Chelicerata</taxon>
        <taxon>Arachnida</taxon>
        <taxon>Acari</taxon>
        <taxon>Parasitiformes</taxon>
        <taxon>Ixodida</taxon>
        <taxon>Ixodoidea</taxon>
        <taxon>Ixodidae</taxon>
        <taxon>Hyalomminae</taxon>
        <taxon>Hyalomma</taxon>
    </lineage>
</organism>
<dbReference type="Proteomes" id="UP000821845">
    <property type="component" value="Chromosome 2"/>
</dbReference>
<reference evidence="1" key="1">
    <citation type="submission" date="2020-05" db="EMBL/GenBank/DDBJ databases">
        <title>Large-scale comparative analyses of tick genomes elucidate their genetic diversity and vector capacities.</title>
        <authorList>
            <person name="Jia N."/>
            <person name="Wang J."/>
            <person name="Shi W."/>
            <person name="Du L."/>
            <person name="Sun Y."/>
            <person name="Zhan W."/>
            <person name="Jiang J."/>
            <person name="Wang Q."/>
            <person name="Zhang B."/>
            <person name="Ji P."/>
            <person name="Sakyi L.B."/>
            <person name="Cui X."/>
            <person name="Yuan T."/>
            <person name="Jiang B."/>
            <person name="Yang W."/>
            <person name="Lam T.T.-Y."/>
            <person name="Chang Q."/>
            <person name="Ding S."/>
            <person name="Wang X."/>
            <person name="Zhu J."/>
            <person name="Ruan X."/>
            <person name="Zhao L."/>
            <person name="Wei J."/>
            <person name="Que T."/>
            <person name="Du C."/>
            <person name="Cheng J."/>
            <person name="Dai P."/>
            <person name="Han X."/>
            <person name="Huang E."/>
            <person name="Gao Y."/>
            <person name="Liu J."/>
            <person name="Shao H."/>
            <person name="Ye R."/>
            <person name="Li L."/>
            <person name="Wei W."/>
            <person name="Wang X."/>
            <person name="Wang C."/>
            <person name="Yang T."/>
            <person name="Huo Q."/>
            <person name="Li W."/>
            <person name="Guo W."/>
            <person name="Chen H."/>
            <person name="Zhou L."/>
            <person name="Ni X."/>
            <person name="Tian J."/>
            <person name="Zhou Y."/>
            <person name="Sheng Y."/>
            <person name="Liu T."/>
            <person name="Pan Y."/>
            <person name="Xia L."/>
            <person name="Li J."/>
            <person name="Zhao F."/>
            <person name="Cao W."/>
        </authorList>
    </citation>
    <scope>NUCLEOTIDE SEQUENCE</scope>
    <source>
        <strain evidence="1">Hyas-2018</strain>
    </source>
</reference>
<name>A0ACB7SZ32_HYAAI</name>
<gene>
    <name evidence="1" type="ORF">HPB50_022834</name>
</gene>
<protein>
    <submittedName>
        <fullName evidence="1">Uncharacterized protein</fullName>
    </submittedName>
</protein>
<keyword evidence="2" id="KW-1185">Reference proteome</keyword>
<dbReference type="EMBL" id="CM023482">
    <property type="protein sequence ID" value="KAH6939953.1"/>
    <property type="molecule type" value="Genomic_DNA"/>
</dbReference>
<proteinExistence type="predicted"/>
<accession>A0ACB7SZ32</accession>
<evidence type="ECO:0000313" key="2">
    <source>
        <dbReference type="Proteomes" id="UP000821845"/>
    </source>
</evidence>
<comment type="caution">
    <text evidence="1">The sequence shown here is derived from an EMBL/GenBank/DDBJ whole genome shotgun (WGS) entry which is preliminary data.</text>
</comment>
<sequence>MCSEWRLTELKANLQEFNPRDIYSINERAFYRLFPQNLHAFTGDDITGGKHSKFLPTNTTAKL</sequence>